<dbReference type="RefSeq" id="WP_131904539.1">
    <property type="nucleotide sequence ID" value="NZ_BAAAFU010000008.1"/>
</dbReference>
<evidence type="ECO:0000313" key="2">
    <source>
        <dbReference type="EMBL" id="TCJ88867.1"/>
    </source>
</evidence>
<protein>
    <submittedName>
        <fullName evidence="2">Uncharacterized protein</fullName>
    </submittedName>
</protein>
<dbReference type="AlphaFoldDB" id="A0A4R1F3N9"/>
<accession>A0A4R1F3N9</accession>
<reference evidence="2 3" key="1">
    <citation type="submission" date="2019-03" db="EMBL/GenBank/DDBJ databases">
        <title>Genomic Encyclopedia of Type Strains, Phase IV (KMG-IV): sequencing the most valuable type-strain genomes for metagenomic binning, comparative biology and taxonomic classification.</title>
        <authorList>
            <person name="Goeker M."/>
        </authorList>
    </citation>
    <scope>NUCLEOTIDE SEQUENCE [LARGE SCALE GENOMIC DNA]</scope>
    <source>
        <strain evidence="2 3">DSM 24830</strain>
    </source>
</reference>
<proteinExistence type="predicted"/>
<keyword evidence="1" id="KW-0472">Membrane</keyword>
<feature type="transmembrane region" description="Helical" evidence="1">
    <location>
        <begin position="6"/>
        <end position="25"/>
    </location>
</feature>
<gene>
    <name evidence="2" type="ORF">EV695_0727</name>
</gene>
<keyword evidence="3" id="KW-1185">Reference proteome</keyword>
<comment type="caution">
    <text evidence="2">The sequence shown here is derived from an EMBL/GenBank/DDBJ whole genome shotgun (WGS) entry which is preliminary data.</text>
</comment>
<keyword evidence="1" id="KW-1133">Transmembrane helix</keyword>
<sequence>MTFANFILVIFLLLSLLVFAVLVLLMRQIKKDGRLPPEKMSTLAGVLFIPSIIIFALIFKGISNWRAEIQQENNQIKLESFVSSVYEPLTQSRHSLLKNLSSMNGLIRNVENMEMEHPNHADVIRHVKDQWGVAYKNLHKAYLEADKEVRRAWIAHNTMDSQDVLAKFSQQAVQIESQLKKAEKDYQAHIYSVQDVMVKSLDQSRKLLDANRNPSKSKKQMALNEALRESIIPFNNFAIGELLRFLASLDERLKNEVETLQELIRLSAQQAAILRDHLYKNRDLEKPLTKIISDWKALEDSSNDSLEQILFAIEAEYVAVKLGLSIESPAIKAMHKSLYNNIPAIVGKGLKQRIVIDQSYRINRTTD</sequence>
<keyword evidence="1" id="KW-0812">Transmembrane</keyword>
<evidence type="ECO:0000256" key="1">
    <source>
        <dbReference type="SAM" id="Phobius"/>
    </source>
</evidence>
<feature type="transmembrane region" description="Helical" evidence="1">
    <location>
        <begin position="46"/>
        <end position="65"/>
    </location>
</feature>
<evidence type="ECO:0000313" key="3">
    <source>
        <dbReference type="Proteomes" id="UP000294887"/>
    </source>
</evidence>
<dbReference type="Proteomes" id="UP000294887">
    <property type="component" value="Unassembled WGS sequence"/>
</dbReference>
<name>A0A4R1F3N9_9GAMM</name>
<organism evidence="2 3">
    <name type="scientific">Cocleimonas flava</name>
    <dbReference type="NCBI Taxonomy" id="634765"/>
    <lineage>
        <taxon>Bacteria</taxon>
        <taxon>Pseudomonadati</taxon>
        <taxon>Pseudomonadota</taxon>
        <taxon>Gammaproteobacteria</taxon>
        <taxon>Thiotrichales</taxon>
        <taxon>Thiotrichaceae</taxon>
        <taxon>Cocleimonas</taxon>
    </lineage>
</organism>
<dbReference type="EMBL" id="SMFQ01000002">
    <property type="protein sequence ID" value="TCJ88867.1"/>
    <property type="molecule type" value="Genomic_DNA"/>
</dbReference>